<comment type="catalytic activity">
    <reaction evidence="5 6">
        <text>carbamoyl phosphate + L-ornithine = L-citrulline + phosphate + H(+)</text>
        <dbReference type="Rhea" id="RHEA:19513"/>
        <dbReference type="ChEBI" id="CHEBI:15378"/>
        <dbReference type="ChEBI" id="CHEBI:43474"/>
        <dbReference type="ChEBI" id="CHEBI:46911"/>
        <dbReference type="ChEBI" id="CHEBI:57743"/>
        <dbReference type="ChEBI" id="CHEBI:58228"/>
        <dbReference type="EC" id="2.1.3.3"/>
    </reaction>
</comment>
<dbReference type="NCBIfam" id="NF001986">
    <property type="entry name" value="PRK00779.1"/>
    <property type="match status" value="1"/>
</dbReference>
<dbReference type="PRINTS" id="PR00102">
    <property type="entry name" value="OTCASE"/>
</dbReference>
<evidence type="ECO:0000256" key="6">
    <source>
        <dbReference type="HAMAP-Rule" id="MF_01109"/>
    </source>
</evidence>
<evidence type="ECO:0000256" key="4">
    <source>
        <dbReference type="ARBA" id="ARBA00022679"/>
    </source>
</evidence>
<comment type="similarity">
    <text evidence="2 6">Belongs to the aspartate/ornithine carbamoyltransferase superfamily. OTCase family.</text>
</comment>
<dbReference type="GO" id="GO:0004585">
    <property type="term" value="F:ornithine carbamoyltransferase activity"/>
    <property type="evidence" value="ECO:0007669"/>
    <property type="project" value="UniProtKB-UniRule"/>
</dbReference>
<dbReference type="InterPro" id="IPR002292">
    <property type="entry name" value="Orn/put_carbamltrans"/>
</dbReference>
<dbReference type="InterPro" id="IPR006131">
    <property type="entry name" value="Asp_carbamoyltransf_Asp/Orn-bd"/>
</dbReference>
<proteinExistence type="inferred from homology"/>
<organism evidence="9">
    <name type="scientific">Acetithermum autotrophicum</name>
    <dbReference type="NCBI Taxonomy" id="1446466"/>
    <lineage>
        <taxon>Bacteria</taxon>
        <taxon>Candidatus Bipolaricaulota</taxon>
        <taxon>Candidatus Acetithermum</taxon>
    </lineage>
</organism>
<evidence type="ECO:0000256" key="3">
    <source>
        <dbReference type="ARBA" id="ARBA00013007"/>
    </source>
</evidence>
<dbReference type="NCBIfam" id="TIGR00658">
    <property type="entry name" value="orni_carb_tr"/>
    <property type="match status" value="1"/>
</dbReference>
<dbReference type="SUPFAM" id="SSF53671">
    <property type="entry name" value="Aspartate/ornithine carbamoyltransferase"/>
    <property type="match status" value="1"/>
</dbReference>
<dbReference type="EMBL" id="AP011803">
    <property type="protein sequence ID" value="BAL60091.1"/>
    <property type="molecule type" value="Genomic_DNA"/>
</dbReference>
<feature type="binding site" evidence="6">
    <location>
        <position position="221"/>
    </location>
    <ligand>
        <name>L-ornithine</name>
        <dbReference type="ChEBI" id="CHEBI:46911"/>
    </ligand>
</feature>
<evidence type="ECO:0000313" key="9">
    <source>
        <dbReference type="EMBL" id="BAL60091.1"/>
    </source>
</evidence>
<feature type="binding site" evidence="6">
    <location>
        <position position="289"/>
    </location>
    <ligand>
        <name>carbamoyl phosphate</name>
        <dbReference type="ChEBI" id="CHEBI:58228"/>
    </ligand>
</feature>
<feature type="domain" description="Aspartate/ornithine carbamoyltransferase carbamoyl-P binding" evidence="8">
    <location>
        <begin position="4"/>
        <end position="144"/>
    </location>
</feature>
<dbReference type="InterPro" id="IPR024904">
    <property type="entry name" value="OTCase_ArgI"/>
</dbReference>
<feature type="binding site" evidence="6">
    <location>
        <position position="162"/>
    </location>
    <ligand>
        <name>L-ornithine</name>
        <dbReference type="ChEBI" id="CHEBI:46911"/>
    </ligand>
</feature>
<dbReference type="GO" id="GO:0042450">
    <property type="term" value="P:L-arginine biosynthetic process via ornithine"/>
    <property type="evidence" value="ECO:0007669"/>
    <property type="project" value="UniProtKB-UniRule"/>
</dbReference>
<reference evidence="9" key="2">
    <citation type="journal article" date="2012" name="PLoS ONE">
        <title>A Deeply Branching Thermophilic Bacterium with an Ancient Acetyl-CoA Pathway Dominates a Subsurface Ecosystem.</title>
        <authorList>
            <person name="Takami H."/>
            <person name="Noguchi H."/>
            <person name="Takaki Y."/>
            <person name="Uchiyama I."/>
            <person name="Toyoda A."/>
            <person name="Nishi S."/>
            <person name="Chee G.-J."/>
            <person name="Arai W."/>
            <person name="Nunoura T."/>
            <person name="Itoh T."/>
            <person name="Hattori M."/>
            <person name="Takai K."/>
        </authorList>
    </citation>
    <scope>NUCLEOTIDE SEQUENCE</scope>
</reference>
<dbReference type="GO" id="GO:0016597">
    <property type="term" value="F:amino acid binding"/>
    <property type="evidence" value="ECO:0007669"/>
    <property type="project" value="InterPro"/>
</dbReference>
<dbReference type="PRINTS" id="PR00100">
    <property type="entry name" value="AOTCASE"/>
</dbReference>
<protein>
    <recommendedName>
        <fullName evidence="3 6">Ornithine carbamoyltransferase</fullName>
        <shortName evidence="6">OTCase</shortName>
        <ecNumber evidence="3 6">2.1.3.3</ecNumber>
    </recommendedName>
</protein>
<dbReference type="PANTHER" id="PTHR45753">
    <property type="entry name" value="ORNITHINE CARBAMOYLTRANSFERASE, MITOCHONDRIAL"/>
    <property type="match status" value="1"/>
</dbReference>
<dbReference type="EC" id="2.1.3.3" evidence="3 6"/>
<dbReference type="FunFam" id="3.40.50.1370:FF:000008">
    <property type="entry name" value="Ornithine carbamoyltransferase"/>
    <property type="match status" value="1"/>
</dbReference>
<name>H5SU91_ACEAU</name>
<feature type="binding site" evidence="6">
    <location>
        <begin position="225"/>
        <end position="226"/>
    </location>
    <ligand>
        <name>L-ornithine</name>
        <dbReference type="ChEBI" id="CHEBI:46911"/>
    </ligand>
</feature>
<comment type="caution">
    <text evidence="6">Lacks conserved residue(s) required for the propagation of feature annotation.</text>
</comment>
<dbReference type="InterPro" id="IPR006132">
    <property type="entry name" value="Asp/Orn_carbamoyltranf_P-bd"/>
</dbReference>
<feature type="binding site" evidence="6">
    <location>
        <position position="104"/>
    </location>
    <ligand>
        <name>carbamoyl phosphate</name>
        <dbReference type="ChEBI" id="CHEBI:58228"/>
    </ligand>
</feature>
<dbReference type="GO" id="GO:0019240">
    <property type="term" value="P:citrulline biosynthetic process"/>
    <property type="evidence" value="ECO:0007669"/>
    <property type="project" value="TreeGrafter"/>
</dbReference>
<keyword evidence="6" id="KW-0963">Cytoplasm</keyword>
<gene>
    <name evidence="9" type="ORF">HGMM_OP4C727</name>
</gene>
<dbReference type="GO" id="GO:0005737">
    <property type="term" value="C:cytoplasm"/>
    <property type="evidence" value="ECO:0007669"/>
    <property type="project" value="UniProtKB-SubCell"/>
</dbReference>
<dbReference type="Gene3D" id="3.40.50.1370">
    <property type="entry name" value="Aspartate/ornithine carbamoyltransferase"/>
    <property type="match status" value="2"/>
</dbReference>
<reference evidence="9" key="1">
    <citation type="journal article" date="2005" name="Environ. Microbiol.">
        <title>Genetic and functional properties of uncultivated thermophilic crenarchaeotes from a subsurface gold mine as revealed by analysis of genome fragments.</title>
        <authorList>
            <person name="Nunoura T."/>
            <person name="Hirayama H."/>
            <person name="Takami H."/>
            <person name="Oida H."/>
            <person name="Nishi S."/>
            <person name="Shimamura S."/>
            <person name="Suzuki Y."/>
            <person name="Inagaki F."/>
            <person name="Takai K."/>
            <person name="Nealson K.H."/>
            <person name="Horikoshi K."/>
        </authorList>
    </citation>
    <scope>NUCLEOTIDE SEQUENCE</scope>
</reference>
<evidence type="ECO:0000256" key="5">
    <source>
        <dbReference type="ARBA" id="ARBA00048772"/>
    </source>
</evidence>
<comment type="pathway">
    <text evidence="1">Amino-acid biosynthesis; L-arginine biosynthesis; L-arginine from L-ornithine and carbamoyl phosphate: step 1/3.</text>
</comment>
<dbReference type="InterPro" id="IPR006130">
    <property type="entry name" value="Asp/Orn_carbamoylTrfase"/>
</dbReference>
<dbReference type="PANTHER" id="PTHR45753:SF3">
    <property type="entry name" value="ORNITHINE TRANSCARBAMYLASE, MITOCHONDRIAL"/>
    <property type="match status" value="1"/>
</dbReference>
<dbReference type="InterPro" id="IPR036901">
    <property type="entry name" value="Asp/Orn_carbamoylTrfase_sf"/>
</dbReference>
<dbReference type="Pfam" id="PF02729">
    <property type="entry name" value="OTCace_N"/>
    <property type="match status" value="1"/>
</dbReference>
<keyword evidence="4 6" id="KW-0808">Transferase</keyword>
<dbReference type="AlphaFoldDB" id="H5SU91"/>
<accession>H5SU91</accession>
<sequence length="302" mass="33825">MRHKDLISFESYSAEDLWEILETALQLKRELRAGIAHTMLAGKTLAMIFQKPSLRTRVSFEVGMTQLGGHAIYLSPDDIKLGQRETTEDIAKVLSRYCDGIMARVFGHEIVEELARYSDVPVINGLSDLLHPCQILGDLLTVYEKKRKLAGLRLAWIGDGNNVCNSWLEAGPKLGMEISVACPAGYEPNAKIFEAARQHGRVEIVHDPKSAAQGADILYTDVWTSMGQEQEAEERRKRFKNFQINQELLKLAKPDALVMHCLPAHYGEEITHDVAHGPQSAIFDEAENRLHAQKAVLALLMQ</sequence>
<dbReference type="HAMAP" id="MF_01109">
    <property type="entry name" value="OTCase"/>
    <property type="match status" value="1"/>
</dbReference>
<evidence type="ECO:0000256" key="2">
    <source>
        <dbReference type="ARBA" id="ARBA00007805"/>
    </source>
</evidence>
<feature type="binding site" evidence="6">
    <location>
        <begin position="131"/>
        <end position="134"/>
    </location>
    <ligand>
        <name>carbamoyl phosphate</name>
        <dbReference type="ChEBI" id="CHEBI:58228"/>
    </ligand>
</feature>
<evidence type="ECO:0000259" key="8">
    <source>
        <dbReference type="Pfam" id="PF02729"/>
    </source>
</evidence>
<comment type="subcellular location">
    <subcellularLocation>
        <location evidence="6">Cytoplasm</location>
    </subcellularLocation>
</comment>
<evidence type="ECO:0000259" key="7">
    <source>
        <dbReference type="Pfam" id="PF00185"/>
    </source>
</evidence>
<evidence type="ECO:0000256" key="1">
    <source>
        <dbReference type="ARBA" id="ARBA00004975"/>
    </source>
</evidence>
<dbReference type="Pfam" id="PF00185">
    <property type="entry name" value="OTCace"/>
    <property type="match status" value="1"/>
</dbReference>
<feature type="binding site" evidence="6">
    <location>
        <begin position="261"/>
        <end position="262"/>
    </location>
    <ligand>
        <name>carbamoyl phosphate</name>
        <dbReference type="ChEBI" id="CHEBI:58228"/>
    </ligand>
</feature>
<feature type="domain" description="Aspartate/ornithine carbamoyltransferase Asp/Orn-binding" evidence="7">
    <location>
        <begin position="151"/>
        <end position="300"/>
    </location>
</feature>